<dbReference type="InterPro" id="IPR012001">
    <property type="entry name" value="Thiamin_PyroP_enz_TPP-bd_dom"/>
</dbReference>
<dbReference type="InterPro" id="IPR047212">
    <property type="entry name" value="TPP_POXB-like"/>
</dbReference>
<sequence length="594" mass="64160">MARISAAHVMMRVLEDWGVGTVFGLPGGSLDSTMAAVHDFRERIHYVGVRHEEVGALAAVAQSKLTGRIGVTIGSAGPGAVHLLNGLYDARADNVPVLALVGQVPTSLMNTDYFQEMPENPVFDDVAVYNRTVTSPELLPQVVDTAIRTAYAKRGVAVVVIPKDLGWAEIEDDYVSSAGAWTQPEWRLEARSEDVARALELITTAERPILYFGRGAHGAADLLRELSERLGAPLVSTYLGKTILDDAEPSYMISTGRVSAKPAVDVGLTADLIVFIGTNYEFGAHLFSPDARFIDVNLEPTVIGARHAVELGIRADAVVFLEQLLDAVRAAEPPSHAGGPSAAAGARGRWLAAAREDKRQWDAWVAERARDEDLPLRLEAVYAEINQVTEPDAVFGVDVGNVNISTARFLHLGPGHQMVTSPFYATMGFGLPAGIAAALSYPGRQVWTLSGDGGMAMVIPDLVTQAEQRLPVINVVFTNRSLGFIEAEQDDTPQPHSGIALSDVDFAKVAEGFGVRGHTVVTREELREVLSKVAHTEEPVLIDVKVTDDRQLPAEQFPLRASDRADFADFRRRYRAEALEPFADIAARHGVALG</sequence>
<dbReference type="CDD" id="cd07039">
    <property type="entry name" value="TPP_PYR_POX"/>
    <property type="match status" value="1"/>
</dbReference>
<dbReference type="InterPro" id="IPR011766">
    <property type="entry name" value="TPP_enzyme_TPP-bd"/>
</dbReference>
<dbReference type="Gene3D" id="3.40.50.1220">
    <property type="entry name" value="TPP-binding domain"/>
    <property type="match status" value="1"/>
</dbReference>
<dbReference type="InterPro" id="IPR012000">
    <property type="entry name" value="Thiamin_PyroP_enz_cen_dom"/>
</dbReference>
<evidence type="ECO:0000313" key="8">
    <source>
        <dbReference type="Proteomes" id="UP000653644"/>
    </source>
</evidence>
<accession>A0ABQ3DBJ1</accession>
<organism evidence="7 8">
    <name type="scientific">Streptomyces canarius</name>
    <dbReference type="NCBI Taxonomy" id="285453"/>
    <lineage>
        <taxon>Bacteria</taxon>
        <taxon>Bacillati</taxon>
        <taxon>Actinomycetota</taxon>
        <taxon>Actinomycetes</taxon>
        <taxon>Kitasatosporales</taxon>
        <taxon>Streptomycetaceae</taxon>
        <taxon>Streptomyces</taxon>
    </lineage>
</organism>
<dbReference type="SUPFAM" id="SSF52518">
    <property type="entry name" value="Thiamin diphosphate-binding fold (THDP-binding)"/>
    <property type="match status" value="2"/>
</dbReference>
<evidence type="ECO:0000259" key="6">
    <source>
        <dbReference type="Pfam" id="PF02776"/>
    </source>
</evidence>
<feature type="domain" description="Thiamine pyrophosphate enzyme central" evidence="4">
    <location>
        <begin position="195"/>
        <end position="324"/>
    </location>
</feature>
<dbReference type="InterPro" id="IPR047210">
    <property type="entry name" value="TPP_PYR_POXB-like"/>
</dbReference>
<keyword evidence="7" id="KW-0670">Pyruvate</keyword>
<reference evidence="8" key="1">
    <citation type="journal article" date="2019" name="Int. J. Syst. Evol. Microbiol.">
        <title>The Global Catalogue of Microorganisms (GCM) 10K type strain sequencing project: providing services to taxonomists for standard genome sequencing and annotation.</title>
        <authorList>
            <consortium name="The Broad Institute Genomics Platform"/>
            <consortium name="The Broad Institute Genome Sequencing Center for Infectious Disease"/>
            <person name="Wu L."/>
            <person name="Ma J."/>
        </authorList>
    </citation>
    <scope>NUCLEOTIDE SEQUENCE [LARGE SCALE GENOMIC DNA]</scope>
    <source>
        <strain evidence="8">JCM 4733</strain>
    </source>
</reference>
<dbReference type="InterPro" id="IPR014092">
    <property type="entry name" value="Pyruvate_oxidase"/>
</dbReference>
<comment type="caution">
    <text evidence="7">The sequence shown here is derived from an EMBL/GenBank/DDBJ whole genome shotgun (WGS) entry which is preliminary data.</text>
</comment>
<dbReference type="InterPro" id="IPR000399">
    <property type="entry name" value="TPP-bd_CS"/>
</dbReference>
<evidence type="ECO:0000313" key="7">
    <source>
        <dbReference type="EMBL" id="GHA73571.1"/>
    </source>
</evidence>
<evidence type="ECO:0000256" key="2">
    <source>
        <dbReference type="ARBA" id="ARBA00023052"/>
    </source>
</evidence>
<dbReference type="EMBL" id="BMVN01000091">
    <property type="protein sequence ID" value="GHA73571.1"/>
    <property type="molecule type" value="Genomic_DNA"/>
</dbReference>
<dbReference type="PANTHER" id="PTHR42981">
    <property type="entry name" value="PYRUVATE DEHYDROGENASE [UBIQUINONE]"/>
    <property type="match status" value="1"/>
</dbReference>
<feature type="domain" description="Thiamine pyrophosphate enzyme N-terminal TPP-binding" evidence="6">
    <location>
        <begin position="6"/>
        <end position="117"/>
    </location>
</feature>
<dbReference type="PROSITE" id="PS00187">
    <property type="entry name" value="TPP_ENZYMES"/>
    <property type="match status" value="1"/>
</dbReference>
<dbReference type="PANTHER" id="PTHR42981:SF2">
    <property type="entry name" value="PYRUVATE DEHYDROGENASE [UBIQUINONE]"/>
    <property type="match status" value="1"/>
</dbReference>
<proteinExistence type="inferred from homology"/>
<dbReference type="Gene3D" id="3.40.50.970">
    <property type="match status" value="2"/>
</dbReference>
<dbReference type="CDD" id="cd02014">
    <property type="entry name" value="TPP_POX"/>
    <property type="match status" value="1"/>
</dbReference>
<evidence type="ECO:0000259" key="5">
    <source>
        <dbReference type="Pfam" id="PF02775"/>
    </source>
</evidence>
<dbReference type="InterPro" id="IPR029061">
    <property type="entry name" value="THDP-binding"/>
</dbReference>
<name>A0ABQ3DBJ1_9ACTN</name>
<dbReference type="Proteomes" id="UP000653644">
    <property type="component" value="Unassembled WGS sequence"/>
</dbReference>
<evidence type="ECO:0000256" key="1">
    <source>
        <dbReference type="ARBA" id="ARBA00007812"/>
    </source>
</evidence>
<dbReference type="RefSeq" id="WP_189894992.1">
    <property type="nucleotide sequence ID" value="NZ_BMVN01000091.1"/>
</dbReference>
<dbReference type="NCBIfam" id="TIGR02720">
    <property type="entry name" value="pyruv_oxi_spxB"/>
    <property type="match status" value="1"/>
</dbReference>
<dbReference type="InterPro" id="IPR029035">
    <property type="entry name" value="DHS-like_NAD/FAD-binding_dom"/>
</dbReference>
<dbReference type="InterPro" id="IPR047211">
    <property type="entry name" value="POXB-like"/>
</dbReference>
<protein>
    <submittedName>
        <fullName evidence="7">Pyruvate oxidase</fullName>
    </submittedName>
</protein>
<dbReference type="Pfam" id="PF02776">
    <property type="entry name" value="TPP_enzyme_N"/>
    <property type="match status" value="1"/>
</dbReference>
<evidence type="ECO:0000259" key="4">
    <source>
        <dbReference type="Pfam" id="PF00205"/>
    </source>
</evidence>
<dbReference type="Pfam" id="PF02775">
    <property type="entry name" value="TPP_enzyme_C"/>
    <property type="match status" value="1"/>
</dbReference>
<keyword evidence="2 3" id="KW-0786">Thiamine pyrophosphate</keyword>
<evidence type="ECO:0000256" key="3">
    <source>
        <dbReference type="RuleBase" id="RU362132"/>
    </source>
</evidence>
<gene>
    <name evidence="7" type="primary">poxL</name>
    <name evidence="7" type="ORF">GCM10010345_90400</name>
</gene>
<dbReference type="Pfam" id="PF00205">
    <property type="entry name" value="TPP_enzyme_M"/>
    <property type="match status" value="1"/>
</dbReference>
<feature type="domain" description="Thiamine pyrophosphate enzyme TPP-binding" evidence="5">
    <location>
        <begin position="398"/>
        <end position="544"/>
    </location>
</feature>
<dbReference type="SUPFAM" id="SSF52467">
    <property type="entry name" value="DHS-like NAD/FAD-binding domain"/>
    <property type="match status" value="1"/>
</dbReference>
<keyword evidence="8" id="KW-1185">Reference proteome</keyword>
<comment type="similarity">
    <text evidence="1 3">Belongs to the TPP enzyme family.</text>
</comment>